<sequence>MKKRVILYGIAAVLAGVVAADLISGGRLIRLPDGENETYRRFARINAELVRAGTARVTFTATMIPGGAWAGTSAVRFGETPVWDTSYDRATVGDGTAPMRRLHLDERTEYLSSPALRPADERAWIDPDVTSVTFGPISSPRTGVADVTTWLRFLGGVDRAHALQAKHDLPDVPGAPHEFLFRCFATVAQCPPPYETELDDAFNTSQATDLRVWLDDDGRLRRLGVFAVLDHLEADGSRDVRDLSHPIVASTVEATFDLRDFGIPVLVAAPPRAEVSTERYLKV</sequence>
<protein>
    <submittedName>
        <fullName evidence="1">Uncharacterized protein</fullName>
    </submittedName>
</protein>
<name>A0A919N558_9ACTN</name>
<accession>A0A919N558</accession>
<keyword evidence="2" id="KW-1185">Reference proteome</keyword>
<comment type="caution">
    <text evidence="1">The sequence shown here is derived from an EMBL/GenBank/DDBJ whole genome shotgun (WGS) entry which is preliminary data.</text>
</comment>
<gene>
    <name evidence="1" type="ORF">Asi03nite_20200</name>
</gene>
<proteinExistence type="predicted"/>
<evidence type="ECO:0000313" key="1">
    <source>
        <dbReference type="EMBL" id="GIF04482.1"/>
    </source>
</evidence>
<dbReference type="EMBL" id="BOMW01000019">
    <property type="protein sequence ID" value="GIF04482.1"/>
    <property type="molecule type" value="Genomic_DNA"/>
</dbReference>
<reference evidence="1" key="1">
    <citation type="submission" date="2021-01" db="EMBL/GenBank/DDBJ databases">
        <title>Whole genome shotgun sequence of Actinoplanes siamensis NBRC 109076.</title>
        <authorList>
            <person name="Komaki H."/>
            <person name="Tamura T."/>
        </authorList>
    </citation>
    <scope>NUCLEOTIDE SEQUENCE</scope>
    <source>
        <strain evidence="1">NBRC 109076</strain>
    </source>
</reference>
<organism evidence="1 2">
    <name type="scientific">Actinoplanes siamensis</name>
    <dbReference type="NCBI Taxonomy" id="1223317"/>
    <lineage>
        <taxon>Bacteria</taxon>
        <taxon>Bacillati</taxon>
        <taxon>Actinomycetota</taxon>
        <taxon>Actinomycetes</taxon>
        <taxon>Micromonosporales</taxon>
        <taxon>Micromonosporaceae</taxon>
        <taxon>Actinoplanes</taxon>
    </lineage>
</organism>
<dbReference type="Proteomes" id="UP000629619">
    <property type="component" value="Unassembled WGS sequence"/>
</dbReference>
<evidence type="ECO:0000313" key="2">
    <source>
        <dbReference type="Proteomes" id="UP000629619"/>
    </source>
</evidence>
<dbReference type="AlphaFoldDB" id="A0A919N558"/>